<sequence length="65" mass="6695">MKLLLLALAFVLGIATATDAAAYAGSISAYRRANRMPAVTLDARLNAMALKQAQAMSATGSVSHS</sequence>
<comment type="caution">
    <text evidence="1">The sequence shown here is derived from an EMBL/GenBank/DDBJ whole genome shotgun (WGS) entry which is preliminary data.</text>
</comment>
<protein>
    <submittedName>
        <fullName evidence="1">Allergen V5/Tpx-1 related protein</fullName>
    </submittedName>
</protein>
<name>A0ACC4ZMW7_9BACL</name>
<evidence type="ECO:0000313" key="2">
    <source>
        <dbReference type="Proteomes" id="UP000074866"/>
    </source>
</evidence>
<dbReference type="Proteomes" id="UP000074866">
    <property type="component" value="Unassembled WGS sequence"/>
</dbReference>
<evidence type="ECO:0000313" key="1">
    <source>
        <dbReference type="EMBL" id="KTS69890.1"/>
    </source>
</evidence>
<organism evidence="1 2">
    <name type="scientific">Paenibacillus jamilae</name>
    <dbReference type="NCBI Taxonomy" id="114136"/>
    <lineage>
        <taxon>Bacteria</taxon>
        <taxon>Bacillati</taxon>
        <taxon>Bacillota</taxon>
        <taxon>Bacilli</taxon>
        <taxon>Bacillales</taxon>
        <taxon>Paenibacillaceae</taxon>
        <taxon>Paenibacillus</taxon>
    </lineage>
</organism>
<keyword evidence="2" id="KW-1185">Reference proteome</keyword>
<accession>A0ACC4ZMW7</accession>
<dbReference type="EMBL" id="LDRX01000309">
    <property type="protein sequence ID" value="KTS69890.1"/>
    <property type="molecule type" value="Genomic_DNA"/>
</dbReference>
<reference evidence="1 2" key="1">
    <citation type="journal article" date="2016" name="Front. Microbiol.">
        <title>Genomic Resource of Rice Seed Associated Bacteria.</title>
        <authorList>
            <person name="Midha S."/>
            <person name="Bansal K."/>
            <person name="Sharma S."/>
            <person name="Kumar N."/>
            <person name="Patil P.P."/>
            <person name="Chaudhry V."/>
            <person name="Patil P.B."/>
        </authorList>
    </citation>
    <scope>NUCLEOTIDE SEQUENCE [LARGE SCALE GENOMIC DNA]</scope>
    <source>
        <strain evidence="1 2">NS115</strain>
    </source>
</reference>
<proteinExistence type="predicted"/>
<gene>
    <name evidence="1" type="ORF">NS115_24965</name>
</gene>
<feature type="non-terminal residue" evidence="1">
    <location>
        <position position="65"/>
    </location>
</feature>